<feature type="compositionally biased region" description="Basic and acidic residues" evidence="10">
    <location>
        <begin position="137"/>
        <end position="147"/>
    </location>
</feature>
<dbReference type="PROSITE" id="PS50808">
    <property type="entry name" value="ZF_BED"/>
    <property type="match status" value="1"/>
</dbReference>
<accession>A0A226DQ09</accession>
<protein>
    <submittedName>
        <fullName evidence="12">Putative AC transposase</fullName>
    </submittedName>
</protein>
<evidence type="ECO:0000256" key="1">
    <source>
        <dbReference type="ARBA" id="ARBA00004123"/>
    </source>
</evidence>
<dbReference type="STRING" id="158441.A0A226DQ09"/>
<keyword evidence="4" id="KW-0862">Zinc</keyword>
<keyword evidence="2" id="KW-0479">Metal-binding</keyword>
<dbReference type="GO" id="GO:0005634">
    <property type="term" value="C:nucleus"/>
    <property type="evidence" value="ECO:0007669"/>
    <property type="project" value="UniProtKB-SubCell"/>
</dbReference>
<dbReference type="GO" id="GO:0046983">
    <property type="term" value="F:protein dimerization activity"/>
    <property type="evidence" value="ECO:0007669"/>
    <property type="project" value="InterPro"/>
</dbReference>
<dbReference type="Pfam" id="PF02892">
    <property type="entry name" value="zf-BED"/>
    <property type="match status" value="1"/>
</dbReference>
<dbReference type="PANTHER" id="PTHR46481">
    <property type="entry name" value="ZINC FINGER BED DOMAIN-CONTAINING PROTEIN 4"/>
    <property type="match status" value="1"/>
</dbReference>
<feature type="domain" description="BED-type" evidence="11">
    <location>
        <begin position="95"/>
        <end position="148"/>
    </location>
</feature>
<keyword evidence="3 9" id="KW-0863">Zinc-finger</keyword>
<evidence type="ECO:0000256" key="7">
    <source>
        <dbReference type="ARBA" id="ARBA00023163"/>
    </source>
</evidence>
<dbReference type="SUPFAM" id="SSF53098">
    <property type="entry name" value="Ribonuclease H-like"/>
    <property type="match status" value="1"/>
</dbReference>
<name>A0A226DQ09_FOLCA</name>
<evidence type="ECO:0000259" key="11">
    <source>
        <dbReference type="PROSITE" id="PS50808"/>
    </source>
</evidence>
<dbReference type="Proteomes" id="UP000198287">
    <property type="component" value="Unassembled WGS sequence"/>
</dbReference>
<feature type="compositionally biased region" description="Low complexity" evidence="10">
    <location>
        <begin position="72"/>
        <end position="83"/>
    </location>
</feature>
<reference evidence="12 13" key="1">
    <citation type="submission" date="2015-12" db="EMBL/GenBank/DDBJ databases">
        <title>The genome of Folsomia candida.</title>
        <authorList>
            <person name="Faddeeva A."/>
            <person name="Derks M.F."/>
            <person name="Anvar Y."/>
            <person name="Smit S."/>
            <person name="Van Straalen N."/>
            <person name="Roelofs D."/>
        </authorList>
    </citation>
    <scope>NUCLEOTIDE SEQUENCE [LARGE SCALE GENOMIC DNA]</scope>
    <source>
        <strain evidence="12 13">VU population</strain>
        <tissue evidence="12">Whole body</tissue>
    </source>
</reference>
<keyword evidence="5" id="KW-0805">Transcription regulation</keyword>
<dbReference type="Pfam" id="PF05699">
    <property type="entry name" value="Dimer_Tnp_hAT"/>
    <property type="match status" value="1"/>
</dbReference>
<sequence length="689" mass="78466">MWGLVVVAVRHGGAPPSWAEARTAWPGISHHALREYYRLSRGYPSIRLGVEVSTGRTAGPAVPGSEHDDASRSSNESSPASNSVGDRESDFGNRRQRSEMYDHFFLTSNKTQYSCKYCLKPLYKNSDGVTSNMKRHMLSDHPSELQKSESLNSIKRPRNSSPSNRPELTQEILVNALTEFVLETDQAFSIVEEPSFRRLLDLLKPEIKIPGRTTIRSKISKRYQKEKQRIASKLHEIPGRLSFVLDCWTSSNQYAFQGIIVQGISKDWQLLSLPLDLTILHGSHTGENLATQFFKRLMLEKNIDFSVEDFRVRCLAHILNLVCQTALDSLRDISGTNIDDIDPASDGTMVPVLTKLDKCVAFVRASPQRREQFRSQCKIFGLEEKELLLDVRTRWNSTLLMMERAFEYQKPLECTLRMESKLIGWILTQEQWKMVHNMTCFLQPFKAMTELMSKQDFPTISFCSLVYSKIFLHLEKYRVDAKRKLKAIDPKTGRPFPTWVRIAAKEVHEKLDKYYPSSDGLAYVVGTVGFCSSAIEKYRSRIKSYWTSSYANEQEISSEPLDESDENDLFMQLHRRHNSNDEITRYLLQPTISPNALDTGALGWWKNHESDFPTLSKIARDFLTAAGAGVPVERLVSSGSTLLTPKRQKMSPSTIQECICTKGWIKANYQEIFKHDLCVAVANKMGGGE</sequence>
<dbReference type="OrthoDB" id="117690at2759"/>
<proteinExistence type="predicted"/>
<dbReference type="SMART" id="SM00614">
    <property type="entry name" value="ZnF_BED"/>
    <property type="match status" value="1"/>
</dbReference>
<keyword evidence="13" id="KW-1185">Reference proteome</keyword>
<dbReference type="SUPFAM" id="SSF140996">
    <property type="entry name" value="Hermes dimerisation domain"/>
    <property type="match status" value="1"/>
</dbReference>
<dbReference type="GO" id="GO:0008270">
    <property type="term" value="F:zinc ion binding"/>
    <property type="evidence" value="ECO:0007669"/>
    <property type="project" value="UniProtKB-KW"/>
</dbReference>
<dbReference type="InterPro" id="IPR003656">
    <property type="entry name" value="Znf_BED"/>
</dbReference>
<evidence type="ECO:0000313" key="13">
    <source>
        <dbReference type="Proteomes" id="UP000198287"/>
    </source>
</evidence>
<dbReference type="PANTHER" id="PTHR46481:SF10">
    <property type="entry name" value="ZINC FINGER BED DOMAIN-CONTAINING PROTEIN 39"/>
    <property type="match status" value="1"/>
</dbReference>
<evidence type="ECO:0000256" key="3">
    <source>
        <dbReference type="ARBA" id="ARBA00022771"/>
    </source>
</evidence>
<feature type="region of interest" description="Disordered" evidence="10">
    <location>
        <begin position="133"/>
        <end position="167"/>
    </location>
</feature>
<evidence type="ECO:0000256" key="8">
    <source>
        <dbReference type="ARBA" id="ARBA00023242"/>
    </source>
</evidence>
<keyword evidence="8" id="KW-0539">Nucleus</keyword>
<dbReference type="InterPro" id="IPR052035">
    <property type="entry name" value="ZnF_BED_domain_contain"/>
</dbReference>
<keyword evidence="7" id="KW-0804">Transcription</keyword>
<dbReference type="InterPro" id="IPR012337">
    <property type="entry name" value="RNaseH-like_sf"/>
</dbReference>
<dbReference type="EMBL" id="LNIX01000013">
    <property type="protein sequence ID" value="OXA47595.1"/>
    <property type="molecule type" value="Genomic_DNA"/>
</dbReference>
<organism evidence="12 13">
    <name type="scientific">Folsomia candida</name>
    <name type="common">Springtail</name>
    <dbReference type="NCBI Taxonomy" id="158441"/>
    <lineage>
        <taxon>Eukaryota</taxon>
        <taxon>Metazoa</taxon>
        <taxon>Ecdysozoa</taxon>
        <taxon>Arthropoda</taxon>
        <taxon>Hexapoda</taxon>
        <taxon>Collembola</taxon>
        <taxon>Entomobryomorpha</taxon>
        <taxon>Isotomoidea</taxon>
        <taxon>Isotomidae</taxon>
        <taxon>Proisotominae</taxon>
        <taxon>Folsomia</taxon>
    </lineage>
</organism>
<dbReference type="GO" id="GO:0003677">
    <property type="term" value="F:DNA binding"/>
    <property type="evidence" value="ECO:0007669"/>
    <property type="project" value="UniProtKB-KW"/>
</dbReference>
<evidence type="ECO:0000313" key="12">
    <source>
        <dbReference type="EMBL" id="OXA47595.1"/>
    </source>
</evidence>
<feature type="region of interest" description="Disordered" evidence="10">
    <location>
        <begin position="55"/>
        <end position="93"/>
    </location>
</feature>
<evidence type="ECO:0000256" key="9">
    <source>
        <dbReference type="PROSITE-ProRule" id="PRU00027"/>
    </source>
</evidence>
<evidence type="ECO:0000256" key="10">
    <source>
        <dbReference type="SAM" id="MobiDB-lite"/>
    </source>
</evidence>
<evidence type="ECO:0000256" key="4">
    <source>
        <dbReference type="ARBA" id="ARBA00022833"/>
    </source>
</evidence>
<comment type="subcellular location">
    <subcellularLocation>
        <location evidence="1">Nucleus</location>
    </subcellularLocation>
</comment>
<dbReference type="InterPro" id="IPR008906">
    <property type="entry name" value="HATC_C_dom"/>
</dbReference>
<evidence type="ECO:0000256" key="6">
    <source>
        <dbReference type="ARBA" id="ARBA00023125"/>
    </source>
</evidence>
<evidence type="ECO:0000256" key="5">
    <source>
        <dbReference type="ARBA" id="ARBA00023015"/>
    </source>
</evidence>
<keyword evidence="6" id="KW-0238">DNA-binding</keyword>
<dbReference type="AlphaFoldDB" id="A0A226DQ09"/>
<comment type="caution">
    <text evidence="12">The sequence shown here is derived from an EMBL/GenBank/DDBJ whole genome shotgun (WGS) entry which is preliminary data.</text>
</comment>
<evidence type="ECO:0000256" key="2">
    <source>
        <dbReference type="ARBA" id="ARBA00022723"/>
    </source>
</evidence>
<feature type="compositionally biased region" description="Polar residues" evidence="10">
    <location>
        <begin position="148"/>
        <end position="167"/>
    </location>
</feature>
<gene>
    <name evidence="12" type="ORF">Fcan01_18026</name>
</gene>